<feature type="non-terminal residue" evidence="1">
    <location>
        <position position="660"/>
    </location>
</feature>
<evidence type="ECO:0000313" key="1">
    <source>
        <dbReference type="EMBL" id="KAJ2890314.1"/>
    </source>
</evidence>
<name>A0ACC1LZ69_9FUNG</name>
<dbReference type="EMBL" id="JANBVB010001408">
    <property type="protein sequence ID" value="KAJ2890314.1"/>
    <property type="molecule type" value="Genomic_DNA"/>
</dbReference>
<accession>A0ACC1LZ69</accession>
<reference evidence="1" key="1">
    <citation type="submission" date="2022-07" db="EMBL/GenBank/DDBJ databases">
        <title>Phylogenomic reconstructions and comparative analyses of Kickxellomycotina fungi.</title>
        <authorList>
            <person name="Reynolds N.K."/>
            <person name="Stajich J.E."/>
            <person name="Barry K."/>
            <person name="Grigoriev I.V."/>
            <person name="Crous P."/>
            <person name="Smith M.E."/>
        </authorList>
    </citation>
    <scope>NUCLEOTIDE SEQUENCE</scope>
    <source>
        <strain evidence="1">CBS 190363</strain>
    </source>
</reference>
<gene>
    <name evidence="1" type="ORF">IWW38_004202</name>
</gene>
<dbReference type="Proteomes" id="UP001139981">
    <property type="component" value="Unassembled WGS sequence"/>
</dbReference>
<organism evidence="1 2">
    <name type="scientific">Coemansia aciculifera</name>
    <dbReference type="NCBI Taxonomy" id="417176"/>
    <lineage>
        <taxon>Eukaryota</taxon>
        <taxon>Fungi</taxon>
        <taxon>Fungi incertae sedis</taxon>
        <taxon>Zoopagomycota</taxon>
        <taxon>Kickxellomycotina</taxon>
        <taxon>Kickxellomycetes</taxon>
        <taxon>Kickxellales</taxon>
        <taxon>Kickxellaceae</taxon>
        <taxon>Coemansia</taxon>
    </lineage>
</organism>
<keyword evidence="2" id="KW-1185">Reference proteome</keyword>
<proteinExistence type="predicted"/>
<comment type="caution">
    <text evidence="1">The sequence shown here is derived from an EMBL/GenBank/DDBJ whole genome shotgun (WGS) entry which is preliminary data.</text>
</comment>
<evidence type="ECO:0000313" key="2">
    <source>
        <dbReference type="Proteomes" id="UP001139981"/>
    </source>
</evidence>
<protein>
    <submittedName>
        <fullName evidence="1">Uncharacterized protein</fullName>
    </submittedName>
</protein>
<sequence>MSEQTVEKSKDSDDGNDDDDTDKDNDVGAADQAFRVKFSIRERAIRDNPDESKAALSRVTTMLRAAPSVQRRNRRDVRTMYVPSALTVTEESFAQSNEETQPQTPLPVQQQSSALPSTDKRVDAIIGEAFGDPVAPPTPMPQRTESAPSAVEDPVLPNESTPPAVEATVAIDESVGSIGDNDNKHAEVECQSQAAEQESVDVDSNVKQAPAAVDAVAAAVAVAEVPAAHTNNPVKEPPVVDAKALPKSEGSVRRRAPPPPPLAPPGLRSRSVVQTSQASVPTTASAIVPDAELAGKPADEPTAIDVHASATDSSVEQTAVSDKAADLTVPEVAKPNAEEEEKEAPQAVPSSALPAPASSHRGRGMGASSGPLAVTIHVRETLDFEFKYVEEIGPEITHLVTGEVTMHIQSAINPLELAPLRICIQRTEDARWVANPAVVVLDASLTASKSDGREWYRFVRPNLFAQVNAQTGDDVAVFKYQVRGSNDDRVLPVIVRDVHKCSKGVCSRMVFCEPHSNGYFAGGTITELAALLNMVGKVASQSSRPMATWHPERNCLLWKLDDMHVPLPGTISEAEMLKLTRTLAFKAQGDEKVGAGPIALKFEASGSRVLDAQISIVRVAAAGAQAPVSTVVAEPASRMVKSGKCTFFYDFGSETPLPSP</sequence>